<dbReference type="InterPro" id="IPR000847">
    <property type="entry name" value="LysR_HTH_N"/>
</dbReference>
<feature type="domain" description="HTH lysR-type" evidence="6">
    <location>
        <begin position="7"/>
        <end position="64"/>
    </location>
</feature>
<dbReference type="InterPro" id="IPR036388">
    <property type="entry name" value="WH-like_DNA-bd_sf"/>
</dbReference>
<organism evidence="7 8">
    <name type="scientific">Rhodopseudomonas palustris</name>
    <dbReference type="NCBI Taxonomy" id="1076"/>
    <lineage>
        <taxon>Bacteria</taxon>
        <taxon>Pseudomonadati</taxon>
        <taxon>Pseudomonadota</taxon>
        <taxon>Alphaproteobacteria</taxon>
        <taxon>Hyphomicrobiales</taxon>
        <taxon>Nitrobacteraceae</taxon>
        <taxon>Rhodopseudomonas</taxon>
    </lineage>
</organism>
<keyword evidence="3" id="KW-0805">Transcription regulation</keyword>
<keyword evidence="5" id="KW-0804">Transcription</keyword>
<reference evidence="7 8" key="1">
    <citation type="submission" date="2014-11" db="EMBL/GenBank/DDBJ databases">
        <title>Genomics and ecophysiology of heterotrophic nitrogen fixing bacteria isolated from estuarine surface water.</title>
        <authorList>
            <person name="Bentzon-Tilia M."/>
            <person name="Severin I."/>
            <person name="Hansen L.H."/>
            <person name="Riemann L."/>
        </authorList>
    </citation>
    <scope>NUCLEOTIDE SEQUENCE [LARGE SCALE GENOMIC DNA]</scope>
    <source>
        <strain evidence="7 8">BAL398</strain>
    </source>
</reference>
<comment type="similarity">
    <text evidence="2">Belongs to the LysR transcriptional regulatory family.</text>
</comment>
<dbReference type="Proteomes" id="UP000032515">
    <property type="component" value="Unassembled WGS sequence"/>
</dbReference>
<dbReference type="Gene3D" id="1.10.10.10">
    <property type="entry name" value="Winged helix-like DNA-binding domain superfamily/Winged helix DNA-binding domain"/>
    <property type="match status" value="1"/>
</dbReference>
<protein>
    <submittedName>
        <fullName evidence="7">LysR family transcriptional regulator</fullName>
    </submittedName>
</protein>
<dbReference type="GO" id="GO:0006351">
    <property type="term" value="P:DNA-templated transcription"/>
    <property type="evidence" value="ECO:0007669"/>
    <property type="project" value="TreeGrafter"/>
</dbReference>
<dbReference type="EMBL" id="JXXE01000300">
    <property type="protein sequence ID" value="KIZ41444.1"/>
    <property type="molecule type" value="Genomic_DNA"/>
</dbReference>
<name>A0A0D7EKT4_RHOPL</name>
<evidence type="ECO:0000256" key="4">
    <source>
        <dbReference type="ARBA" id="ARBA00023125"/>
    </source>
</evidence>
<gene>
    <name evidence="7" type="ORF">OO17_15175</name>
</gene>
<dbReference type="Pfam" id="PF03466">
    <property type="entry name" value="LysR_substrate"/>
    <property type="match status" value="1"/>
</dbReference>
<dbReference type="PANTHER" id="PTHR30537">
    <property type="entry name" value="HTH-TYPE TRANSCRIPTIONAL REGULATOR"/>
    <property type="match status" value="1"/>
</dbReference>
<dbReference type="Pfam" id="PF00126">
    <property type="entry name" value="HTH_1"/>
    <property type="match status" value="1"/>
</dbReference>
<evidence type="ECO:0000313" key="7">
    <source>
        <dbReference type="EMBL" id="KIZ41444.1"/>
    </source>
</evidence>
<evidence type="ECO:0000256" key="5">
    <source>
        <dbReference type="ARBA" id="ARBA00023163"/>
    </source>
</evidence>
<dbReference type="GO" id="GO:0003700">
    <property type="term" value="F:DNA-binding transcription factor activity"/>
    <property type="evidence" value="ECO:0007669"/>
    <property type="project" value="InterPro"/>
</dbReference>
<evidence type="ECO:0000256" key="2">
    <source>
        <dbReference type="ARBA" id="ARBA00009437"/>
    </source>
</evidence>
<dbReference type="SUPFAM" id="SSF53850">
    <property type="entry name" value="Periplasmic binding protein-like II"/>
    <property type="match status" value="1"/>
</dbReference>
<evidence type="ECO:0000256" key="3">
    <source>
        <dbReference type="ARBA" id="ARBA00023015"/>
    </source>
</evidence>
<dbReference type="GO" id="GO:0043565">
    <property type="term" value="F:sequence-specific DNA binding"/>
    <property type="evidence" value="ECO:0007669"/>
    <property type="project" value="TreeGrafter"/>
</dbReference>
<dbReference type="PROSITE" id="PS50931">
    <property type="entry name" value="HTH_LYSR"/>
    <property type="match status" value="1"/>
</dbReference>
<dbReference type="OrthoDB" id="9793571at2"/>
<evidence type="ECO:0000259" key="6">
    <source>
        <dbReference type="PROSITE" id="PS50931"/>
    </source>
</evidence>
<dbReference type="RefSeq" id="WP_044412502.1">
    <property type="nucleotide sequence ID" value="NZ_JXXE01000300.1"/>
</dbReference>
<sequence length="298" mass="33395">MVKERELPLVALRAFAVAARSDSLNAAARELGVTHGAVSKQVRLLELWLGQQVFTREGRSLALTPYGRVLAEQLSRSFRDIEAACHDVRRRRGKAVLAVEAPSTFAMYFLMPRLKRFEKAHPDVAVWISTRMTGQTPDVSSHDLLITRGSSERIGGHSKAPVVLFEEHLTPVCSIDLLQASPIKSAADLLAFPLITSATRPGHWEAWLQKAGLRDHVFEGGHRFDHMFVAMHAVREGLGSIVAPREFFPGQPEWRLMCPFPELVVKGEKYVAHPTSRADPRYVGRFIDWLKHEIKNAP</sequence>
<dbReference type="SUPFAM" id="SSF46785">
    <property type="entry name" value="Winged helix' DNA-binding domain"/>
    <property type="match status" value="1"/>
</dbReference>
<dbReference type="AlphaFoldDB" id="A0A0D7EKT4"/>
<dbReference type="InterPro" id="IPR036390">
    <property type="entry name" value="WH_DNA-bd_sf"/>
</dbReference>
<evidence type="ECO:0000313" key="8">
    <source>
        <dbReference type="Proteomes" id="UP000032515"/>
    </source>
</evidence>
<evidence type="ECO:0000256" key="1">
    <source>
        <dbReference type="ARBA" id="ARBA00003502"/>
    </source>
</evidence>
<dbReference type="InterPro" id="IPR058163">
    <property type="entry name" value="LysR-type_TF_proteobact-type"/>
</dbReference>
<proteinExistence type="inferred from homology"/>
<dbReference type="Gene3D" id="3.40.190.10">
    <property type="entry name" value="Periplasmic binding protein-like II"/>
    <property type="match status" value="2"/>
</dbReference>
<dbReference type="InterPro" id="IPR005119">
    <property type="entry name" value="LysR_subst-bd"/>
</dbReference>
<comment type="function">
    <text evidence="1">NodD regulates the expression of the nodABCFE genes which encode other nodulation proteins. NodD is also a negative regulator of its own expression. Binds flavonoids as inducers.</text>
</comment>
<dbReference type="PANTHER" id="PTHR30537:SF74">
    <property type="entry name" value="HTH-TYPE TRANSCRIPTIONAL REGULATOR TRPI"/>
    <property type="match status" value="1"/>
</dbReference>
<comment type="caution">
    <text evidence="7">The sequence shown here is derived from an EMBL/GenBank/DDBJ whole genome shotgun (WGS) entry which is preliminary data.</text>
</comment>
<keyword evidence="4" id="KW-0238">DNA-binding</keyword>
<accession>A0A0D7EKT4</accession>
<dbReference type="PATRIC" id="fig|1076.23.peg.3230"/>